<name>A0A9P6MRP3_9FUNG</name>
<feature type="signal peptide" evidence="2">
    <location>
        <begin position="1"/>
        <end position="24"/>
    </location>
</feature>
<feature type="region of interest" description="Disordered" evidence="1">
    <location>
        <begin position="29"/>
        <end position="70"/>
    </location>
</feature>
<evidence type="ECO:0000313" key="4">
    <source>
        <dbReference type="Proteomes" id="UP000703661"/>
    </source>
</evidence>
<dbReference type="PANTHER" id="PTHR36050:SF1">
    <property type="entry name" value="O-FUCOSYLTRANSFERASE 30"/>
    <property type="match status" value="1"/>
</dbReference>
<feature type="chain" id="PRO_5040397503" description="O-fucosyltransferase family protein" evidence="2">
    <location>
        <begin position="25"/>
        <end position="449"/>
    </location>
</feature>
<dbReference type="AlphaFoldDB" id="A0A9P6MRP3"/>
<evidence type="ECO:0008006" key="5">
    <source>
        <dbReference type="Google" id="ProtNLM"/>
    </source>
</evidence>
<keyword evidence="2" id="KW-0732">Signal</keyword>
<dbReference type="Proteomes" id="UP000703661">
    <property type="component" value="Unassembled WGS sequence"/>
</dbReference>
<evidence type="ECO:0000256" key="2">
    <source>
        <dbReference type="SAM" id="SignalP"/>
    </source>
</evidence>
<gene>
    <name evidence="3" type="ORF">BGZ80_001373</name>
</gene>
<dbReference type="PANTHER" id="PTHR36050">
    <property type="entry name" value="O-FUCOSYLTRANSFERASE 30"/>
    <property type="match status" value="1"/>
</dbReference>
<comment type="caution">
    <text evidence="3">The sequence shown here is derived from an EMBL/GenBank/DDBJ whole genome shotgun (WGS) entry which is preliminary data.</text>
</comment>
<evidence type="ECO:0000256" key="1">
    <source>
        <dbReference type="SAM" id="MobiDB-lite"/>
    </source>
</evidence>
<dbReference type="EMBL" id="JAAAID010001309">
    <property type="protein sequence ID" value="KAG0010568.1"/>
    <property type="molecule type" value="Genomic_DNA"/>
</dbReference>
<organism evidence="3 4">
    <name type="scientific">Entomortierella chlamydospora</name>
    <dbReference type="NCBI Taxonomy" id="101097"/>
    <lineage>
        <taxon>Eukaryota</taxon>
        <taxon>Fungi</taxon>
        <taxon>Fungi incertae sedis</taxon>
        <taxon>Mucoromycota</taxon>
        <taxon>Mortierellomycotina</taxon>
        <taxon>Mortierellomycetes</taxon>
        <taxon>Mortierellales</taxon>
        <taxon>Mortierellaceae</taxon>
        <taxon>Entomortierella</taxon>
    </lineage>
</organism>
<feature type="compositionally biased region" description="Polar residues" evidence="1">
    <location>
        <begin position="29"/>
        <end position="51"/>
    </location>
</feature>
<sequence length="449" mass="51740">MTPKQVCALSFLLAAQLKWVPNLSFPYSSSTPNKDSSHNPSISTSIPGTDDNQNDSKDSSLQLDGNKEHDPFITMFPPRPVVEGEKFLAYLPHSGLHNQLISLENALRLAAHLNRTLLLPPLYLSHKRNTLPWKEPPILLSLWAERNKTGLEYCRDIDPLTWPPKTREQRQAMTEQEKKTERECLLYHAWTITPWTYFYNIPKILTGVVGVGGQEEPIRVFNRPVMSLEWLEEHLDIKDPSRDIYFINDTSRYAYRIMDDSETDYGVIPEIDEEDMTRSMKYALRYESALFLTDLQRRPEKVLHFGSLFAADRVEARSEKHQALQLYISREMDLWNQAIVDATNSAEKQMEEWSIQTKRAAPEFLGVHFRTEDGGFEKLAPKNLRRIMAWLGEMEKQDLKYVNRTEGSETVPTLIVPELSPDQDPSTVTTEVQEVVPTFLERCMGSPPE</sequence>
<keyword evidence="4" id="KW-1185">Reference proteome</keyword>
<accession>A0A9P6MRP3</accession>
<protein>
    <recommendedName>
        <fullName evidence="5">O-fucosyltransferase family protein</fullName>
    </recommendedName>
</protein>
<reference evidence="3" key="1">
    <citation type="journal article" date="2020" name="Fungal Divers.">
        <title>Resolving the Mortierellaceae phylogeny through synthesis of multi-gene phylogenetics and phylogenomics.</title>
        <authorList>
            <person name="Vandepol N."/>
            <person name="Liber J."/>
            <person name="Desiro A."/>
            <person name="Na H."/>
            <person name="Kennedy M."/>
            <person name="Barry K."/>
            <person name="Grigoriev I.V."/>
            <person name="Miller A.N."/>
            <person name="O'Donnell K."/>
            <person name="Stajich J.E."/>
            <person name="Bonito G."/>
        </authorList>
    </citation>
    <scope>NUCLEOTIDE SEQUENCE</scope>
    <source>
        <strain evidence="3">NRRL 2769</strain>
    </source>
</reference>
<proteinExistence type="predicted"/>
<evidence type="ECO:0000313" key="3">
    <source>
        <dbReference type="EMBL" id="KAG0010568.1"/>
    </source>
</evidence>